<dbReference type="GeneID" id="7834714"/>
<dbReference type="InParanoid" id="Q229V0"/>
<dbReference type="Proteomes" id="UP000009168">
    <property type="component" value="Unassembled WGS sequence"/>
</dbReference>
<name>Q229V0_TETTS</name>
<gene>
    <name evidence="1" type="ORF">TTHERM_01333210</name>
</gene>
<organism evidence="1 2">
    <name type="scientific">Tetrahymena thermophila (strain SB210)</name>
    <dbReference type="NCBI Taxonomy" id="312017"/>
    <lineage>
        <taxon>Eukaryota</taxon>
        <taxon>Sar</taxon>
        <taxon>Alveolata</taxon>
        <taxon>Ciliophora</taxon>
        <taxon>Intramacronucleata</taxon>
        <taxon>Oligohymenophorea</taxon>
        <taxon>Hymenostomatida</taxon>
        <taxon>Tetrahymenina</taxon>
        <taxon>Tetrahymenidae</taxon>
        <taxon>Tetrahymena</taxon>
    </lineage>
</organism>
<evidence type="ECO:0000313" key="1">
    <source>
        <dbReference type="EMBL" id="EAR82071.2"/>
    </source>
</evidence>
<dbReference type="EMBL" id="GG662393">
    <property type="protein sequence ID" value="EAR82071.2"/>
    <property type="molecule type" value="Genomic_DNA"/>
</dbReference>
<proteinExistence type="predicted"/>
<keyword evidence="2" id="KW-1185">Reference proteome</keyword>
<dbReference type="HOGENOM" id="CLU_2983309_0_0_1"/>
<sequence length="82" mass="9596">MFLKTHTNDYFLVLEFQKLQKTNNMHVDAFQKNPFSLSLKKIIKSIILIKSYSIKNRISLVLVLAAQLSQNTKNQSLKSYYD</sequence>
<accession>Q229V0</accession>
<protein>
    <submittedName>
        <fullName evidence="1">Uncharacterized protein</fullName>
    </submittedName>
</protein>
<dbReference type="AlphaFoldDB" id="Q229V0"/>
<evidence type="ECO:0000313" key="2">
    <source>
        <dbReference type="Proteomes" id="UP000009168"/>
    </source>
</evidence>
<dbReference type="RefSeq" id="XP_001029734.2">
    <property type="nucleotide sequence ID" value="XM_001029734.2"/>
</dbReference>
<dbReference type="KEGG" id="tet:TTHERM_01333210"/>
<reference evidence="2" key="1">
    <citation type="journal article" date="2006" name="PLoS Biol.">
        <title>Macronuclear genome sequence of the ciliate Tetrahymena thermophila, a model eukaryote.</title>
        <authorList>
            <person name="Eisen J.A."/>
            <person name="Coyne R.S."/>
            <person name="Wu M."/>
            <person name="Wu D."/>
            <person name="Thiagarajan M."/>
            <person name="Wortman J.R."/>
            <person name="Badger J.H."/>
            <person name="Ren Q."/>
            <person name="Amedeo P."/>
            <person name="Jones K.M."/>
            <person name="Tallon L.J."/>
            <person name="Delcher A.L."/>
            <person name="Salzberg S.L."/>
            <person name="Silva J.C."/>
            <person name="Haas B.J."/>
            <person name="Majoros W.H."/>
            <person name="Farzad M."/>
            <person name="Carlton J.M."/>
            <person name="Smith R.K. Jr."/>
            <person name="Garg J."/>
            <person name="Pearlman R.E."/>
            <person name="Karrer K.M."/>
            <person name="Sun L."/>
            <person name="Manning G."/>
            <person name="Elde N.C."/>
            <person name="Turkewitz A.P."/>
            <person name="Asai D.J."/>
            <person name="Wilkes D.E."/>
            <person name="Wang Y."/>
            <person name="Cai H."/>
            <person name="Collins K."/>
            <person name="Stewart B.A."/>
            <person name="Lee S.R."/>
            <person name="Wilamowska K."/>
            <person name="Weinberg Z."/>
            <person name="Ruzzo W.L."/>
            <person name="Wloga D."/>
            <person name="Gaertig J."/>
            <person name="Frankel J."/>
            <person name="Tsao C.-C."/>
            <person name="Gorovsky M.A."/>
            <person name="Keeling P.J."/>
            <person name="Waller R.F."/>
            <person name="Patron N.J."/>
            <person name="Cherry J.M."/>
            <person name="Stover N.A."/>
            <person name="Krieger C.J."/>
            <person name="del Toro C."/>
            <person name="Ryder H.F."/>
            <person name="Williamson S.C."/>
            <person name="Barbeau R.A."/>
            <person name="Hamilton E.P."/>
            <person name="Orias E."/>
        </authorList>
    </citation>
    <scope>NUCLEOTIDE SEQUENCE [LARGE SCALE GENOMIC DNA]</scope>
    <source>
        <strain evidence="2">SB210</strain>
    </source>
</reference>